<evidence type="ECO:0000256" key="2">
    <source>
        <dbReference type="ARBA" id="ARBA00022801"/>
    </source>
</evidence>
<comment type="caution">
    <text evidence="5">The sequence shown here is derived from an EMBL/GenBank/DDBJ whole genome shotgun (WGS) entry which is preliminary data.</text>
</comment>
<dbReference type="InterPro" id="IPR002410">
    <property type="entry name" value="Peptidase_S33"/>
</dbReference>
<keyword evidence="2 5" id="KW-0378">Hydrolase</keyword>
<dbReference type="InterPro" id="IPR029058">
    <property type="entry name" value="AB_hydrolase_fold"/>
</dbReference>
<dbReference type="Pfam" id="PF00561">
    <property type="entry name" value="Abhydrolase_1"/>
    <property type="match status" value="1"/>
</dbReference>
<dbReference type="Gene3D" id="3.40.50.1820">
    <property type="entry name" value="alpha/beta hydrolase"/>
    <property type="match status" value="1"/>
</dbReference>
<dbReference type="PANTHER" id="PTHR43798">
    <property type="entry name" value="MONOACYLGLYCEROL LIPASE"/>
    <property type="match status" value="1"/>
</dbReference>
<dbReference type="PANTHER" id="PTHR43798:SF33">
    <property type="entry name" value="HYDROLASE, PUTATIVE (AFU_ORTHOLOGUE AFUA_2G14860)-RELATED"/>
    <property type="match status" value="1"/>
</dbReference>
<dbReference type="PRINTS" id="PR00793">
    <property type="entry name" value="PROAMNOPTASE"/>
</dbReference>
<reference evidence="5 6" key="1">
    <citation type="submission" date="2016-11" db="EMBL/GenBank/DDBJ databases">
        <title>Whole genomes of Flavobacteriaceae.</title>
        <authorList>
            <person name="Stine C."/>
            <person name="Li C."/>
            <person name="Tadesse D."/>
        </authorList>
    </citation>
    <scope>NUCLEOTIDE SEQUENCE [LARGE SCALE GENOMIC DNA]</scope>
    <source>
        <strain evidence="5 6">CCUG 60112</strain>
    </source>
</reference>
<keyword evidence="3" id="KW-0732">Signal</keyword>
<name>A0ABX4CQ08_9FLAO</name>
<organism evidence="5 6">
    <name type="scientific">Flavobacterium plurextorum</name>
    <dbReference type="NCBI Taxonomy" id="1114867"/>
    <lineage>
        <taxon>Bacteria</taxon>
        <taxon>Pseudomonadati</taxon>
        <taxon>Bacteroidota</taxon>
        <taxon>Flavobacteriia</taxon>
        <taxon>Flavobacteriales</taxon>
        <taxon>Flavobacteriaceae</taxon>
        <taxon>Flavobacterium</taxon>
    </lineage>
</organism>
<dbReference type="SUPFAM" id="SSF53474">
    <property type="entry name" value="alpha/beta-Hydrolases"/>
    <property type="match status" value="1"/>
</dbReference>
<keyword evidence="6" id="KW-1185">Reference proteome</keyword>
<gene>
    <name evidence="5" type="ORF">B0A81_18370</name>
</gene>
<evidence type="ECO:0000259" key="4">
    <source>
        <dbReference type="Pfam" id="PF00561"/>
    </source>
</evidence>
<comment type="similarity">
    <text evidence="1">Belongs to the peptidase S33 family.</text>
</comment>
<dbReference type="InterPro" id="IPR000073">
    <property type="entry name" value="AB_hydrolase_1"/>
</dbReference>
<evidence type="ECO:0000256" key="3">
    <source>
        <dbReference type="SAM" id="SignalP"/>
    </source>
</evidence>
<evidence type="ECO:0000313" key="6">
    <source>
        <dbReference type="Proteomes" id="UP000198381"/>
    </source>
</evidence>
<dbReference type="GO" id="GO:0016787">
    <property type="term" value="F:hydrolase activity"/>
    <property type="evidence" value="ECO:0007669"/>
    <property type="project" value="UniProtKB-KW"/>
</dbReference>
<feature type="chain" id="PRO_5045382919" evidence="3">
    <location>
        <begin position="20"/>
        <end position="308"/>
    </location>
</feature>
<dbReference type="RefSeq" id="WP_089059351.1">
    <property type="nucleotide sequence ID" value="NZ_MUHD01000035.1"/>
</dbReference>
<evidence type="ECO:0000256" key="1">
    <source>
        <dbReference type="ARBA" id="ARBA00010088"/>
    </source>
</evidence>
<dbReference type="InterPro" id="IPR050266">
    <property type="entry name" value="AB_hydrolase_sf"/>
</dbReference>
<proteinExistence type="inferred from homology"/>
<feature type="signal peptide" evidence="3">
    <location>
        <begin position="1"/>
        <end position="19"/>
    </location>
</feature>
<protein>
    <submittedName>
        <fullName evidence="5">Alpha/beta hydrolase</fullName>
    </submittedName>
</protein>
<sequence length="308" mass="34888">MKKLLLIVSLVLFSIPIFAQNIYSKAYGNSKNPAIIFIHGGPSGNSNLFEGTTAKILASKGFYVIVYDRRGEGRSKDENAVMTFDESFNDLNQIYKTYNISKANILAHSFGGIAATLYTAKFPKKVSSLVLAGALFSQQETYDHILKNAAEYFKNDTSKLSQIKKIENLNKSTAEYRKGCYDIASEMNYFAMPKPTKESTALRNQYEKSIFYKTAVKNAESPIKFYKNESKNNIDTKSILREIKAEKIPVYAIYGKNDGIFSEKQLKDMQQITGKNNFKILNNCSHYLFVDQQNDFINFVSNKLKNKG</sequence>
<dbReference type="Proteomes" id="UP000198381">
    <property type="component" value="Unassembled WGS sequence"/>
</dbReference>
<evidence type="ECO:0000313" key="5">
    <source>
        <dbReference type="EMBL" id="OXB03639.1"/>
    </source>
</evidence>
<accession>A0ABX4CQ08</accession>
<feature type="domain" description="AB hydrolase-1" evidence="4">
    <location>
        <begin position="33"/>
        <end position="291"/>
    </location>
</feature>
<dbReference type="EMBL" id="MUHD01000035">
    <property type="protein sequence ID" value="OXB03639.1"/>
    <property type="molecule type" value="Genomic_DNA"/>
</dbReference>